<feature type="transmembrane region" description="Helical" evidence="1">
    <location>
        <begin position="199"/>
        <end position="222"/>
    </location>
</feature>
<evidence type="ECO:0000313" key="3">
    <source>
        <dbReference type="Proteomes" id="UP000199321"/>
    </source>
</evidence>
<sequence>MKYTFTLQALEVIAFITSIYYYRKDRTKYTLYLVLFLGLTVFSECFGWYAYFVKEGSFLYFLEGTPFEKNYWYFNIYLIISMLFYIHYFKWYYQSKKNIKLINMLSILFLVGSITYLFFTPIFFIGFSPFTMIVGTLFVFLSVALYYLELLNSNRILKIHKTLPFYVSVAALIWHLCVTPFMIYSYYFSNSLDPEFVKLYIIVVNSTNILTYSIYIAGFLICSRERDLY</sequence>
<feature type="transmembrane region" description="Helical" evidence="1">
    <location>
        <begin position="130"/>
        <end position="151"/>
    </location>
</feature>
<accession>A0A1G7HIL0</accession>
<feature type="transmembrane region" description="Helical" evidence="1">
    <location>
        <begin position="29"/>
        <end position="51"/>
    </location>
</feature>
<dbReference type="RefSeq" id="WP_093144776.1">
    <property type="nucleotide sequence ID" value="NZ_BMWO01000004.1"/>
</dbReference>
<feature type="transmembrane region" description="Helical" evidence="1">
    <location>
        <begin position="71"/>
        <end position="89"/>
    </location>
</feature>
<evidence type="ECO:0008006" key="4">
    <source>
        <dbReference type="Google" id="ProtNLM"/>
    </source>
</evidence>
<name>A0A1G7HIL0_9FLAO</name>
<dbReference type="Proteomes" id="UP000199321">
    <property type="component" value="Unassembled WGS sequence"/>
</dbReference>
<keyword evidence="1" id="KW-1133">Transmembrane helix</keyword>
<reference evidence="2 3" key="1">
    <citation type="submission" date="2016-10" db="EMBL/GenBank/DDBJ databases">
        <authorList>
            <person name="de Groot N.N."/>
        </authorList>
    </citation>
    <scope>NUCLEOTIDE SEQUENCE [LARGE SCALE GENOMIC DNA]</scope>
    <source>
        <strain evidence="2 3">DSM 16195</strain>
    </source>
</reference>
<gene>
    <name evidence="2" type="ORF">SAMN05421855_104118</name>
</gene>
<proteinExistence type="predicted"/>
<keyword evidence="1" id="KW-0812">Transmembrane</keyword>
<evidence type="ECO:0000313" key="2">
    <source>
        <dbReference type="EMBL" id="SDF00322.1"/>
    </source>
</evidence>
<feature type="transmembrane region" description="Helical" evidence="1">
    <location>
        <begin position="163"/>
        <end position="187"/>
    </location>
</feature>
<keyword evidence="1" id="KW-0472">Membrane</keyword>
<organism evidence="2 3">
    <name type="scientific">Ulvibacter litoralis</name>
    <dbReference type="NCBI Taxonomy" id="227084"/>
    <lineage>
        <taxon>Bacteria</taxon>
        <taxon>Pseudomonadati</taxon>
        <taxon>Bacteroidota</taxon>
        <taxon>Flavobacteriia</taxon>
        <taxon>Flavobacteriales</taxon>
        <taxon>Flavobacteriaceae</taxon>
        <taxon>Ulvibacter</taxon>
    </lineage>
</organism>
<feature type="transmembrane region" description="Helical" evidence="1">
    <location>
        <begin position="6"/>
        <end position="22"/>
    </location>
</feature>
<dbReference type="AlphaFoldDB" id="A0A1G7HIL0"/>
<feature type="transmembrane region" description="Helical" evidence="1">
    <location>
        <begin position="101"/>
        <end position="124"/>
    </location>
</feature>
<dbReference type="STRING" id="227084.SAMN05421855_104118"/>
<dbReference type="OrthoDB" id="1453530at2"/>
<protein>
    <recommendedName>
        <fullName evidence="4">Histidine kinase N-terminal 7TM region domain-containing protein</fullName>
    </recommendedName>
</protein>
<keyword evidence="3" id="KW-1185">Reference proteome</keyword>
<evidence type="ECO:0000256" key="1">
    <source>
        <dbReference type="SAM" id="Phobius"/>
    </source>
</evidence>
<dbReference type="EMBL" id="FNBA01000004">
    <property type="protein sequence ID" value="SDF00322.1"/>
    <property type="molecule type" value="Genomic_DNA"/>
</dbReference>